<dbReference type="HOGENOM" id="CLU_010194_1_1_1"/>
<evidence type="ECO:0000313" key="8">
    <source>
        <dbReference type="EMBL" id="KIW60878.1"/>
    </source>
</evidence>
<sequence>MAVPDRVPEMKLCPPHQPAPMTSAEVELNRTAATRFSLAGKNVIVTGAARGLGLAVATGFLEHGCEKIALFDMDDLEGAEARDGLQNEFRRGPQEIIFRKVDVTDQESLNEVVSEVCEDFGGVHVLATFAGTVNAVAAVDYTAENFRSILDINTTGTFLTVQAVGRQMIQRKTGGSIILVASMAGHIVNYPQTHVAYGTSKAGVRHLMHCLAAEWACHGIRVNSLSPGYMDTRLNNGGDLVDVVPKWYERTPMGRFGEREEIVGPCVLMASPAGSFMTGTDIVVDGGYTLF</sequence>
<dbReference type="InterPro" id="IPR020904">
    <property type="entry name" value="Sc_DH/Rdtase_CS"/>
</dbReference>
<evidence type="ECO:0000256" key="3">
    <source>
        <dbReference type="ARBA" id="ARBA00023002"/>
    </source>
</evidence>
<dbReference type="EC" id="1.1.1.250" evidence="5"/>
<name>A0A0D2EYR2_9EURO</name>
<dbReference type="PANTHER" id="PTHR43008:SF4">
    <property type="entry name" value="CHAIN DEHYDROGENASE, PUTATIVE (AFU_ORTHOLOGUE AFUA_4G08710)-RELATED"/>
    <property type="match status" value="1"/>
</dbReference>
<comment type="pathway">
    <text evidence="4">Carbohydrate metabolism; D-arabinitol metabolism.</text>
</comment>
<dbReference type="PRINTS" id="PR00081">
    <property type="entry name" value="GDHRDH"/>
</dbReference>
<dbReference type="FunFam" id="3.40.50.720:FF:000240">
    <property type="entry name" value="SDR family oxidoreductase"/>
    <property type="match status" value="1"/>
</dbReference>
<dbReference type="OrthoDB" id="47007at2759"/>
<evidence type="ECO:0000256" key="6">
    <source>
        <dbReference type="ARBA" id="ARBA00070881"/>
    </source>
</evidence>
<keyword evidence="9" id="KW-1185">Reference proteome</keyword>
<dbReference type="SUPFAM" id="SSF51735">
    <property type="entry name" value="NAD(P)-binding Rossmann-fold domains"/>
    <property type="match status" value="1"/>
</dbReference>
<feature type="region of interest" description="Disordered" evidence="7">
    <location>
        <begin position="1"/>
        <end position="21"/>
    </location>
</feature>
<evidence type="ECO:0000313" key="9">
    <source>
        <dbReference type="Proteomes" id="UP000054342"/>
    </source>
</evidence>
<comment type="similarity">
    <text evidence="1">Belongs to the short-chain dehydrogenases/reductases (SDR) family.</text>
</comment>
<dbReference type="Proteomes" id="UP000054342">
    <property type="component" value="Unassembled WGS sequence"/>
</dbReference>
<dbReference type="EMBL" id="KN847317">
    <property type="protein sequence ID" value="KIW60878.1"/>
    <property type="molecule type" value="Genomic_DNA"/>
</dbReference>
<evidence type="ECO:0000256" key="4">
    <source>
        <dbReference type="ARBA" id="ARBA00060719"/>
    </source>
</evidence>
<dbReference type="GO" id="GO:0047038">
    <property type="term" value="F:D-arabinitol 2-dehydrogenase activity"/>
    <property type="evidence" value="ECO:0007669"/>
    <property type="project" value="UniProtKB-EC"/>
</dbReference>
<dbReference type="STRING" id="348802.A0A0D2EYR2"/>
<dbReference type="Pfam" id="PF13561">
    <property type="entry name" value="adh_short_C2"/>
    <property type="match status" value="1"/>
</dbReference>
<dbReference type="RefSeq" id="XP_013321462.1">
    <property type="nucleotide sequence ID" value="XM_013466008.1"/>
</dbReference>
<keyword evidence="2" id="KW-0521">NADP</keyword>
<gene>
    <name evidence="8" type="ORF">PV05_01060</name>
</gene>
<organism evidence="8 9">
    <name type="scientific">Exophiala xenobiotica</name>
    <dbReference type="NCBI Taxonomy" id="348802"/>
    <lineage>
        <taxon>Eukaryota</taxon>
        <taxon>Fungi</taxon>
        <taxon>Dikarya</taxon>
        <taxon>Ascomycota</taxon>
        <taxon>Pezizomycotina</taxon>
        <taxon>Eurotiomycetes</taxon>
        <taxon>Chaetothyriomycetidae</taxon>
        <taxon>Chaetothyriales</taxon>
        <taxon>Herpotrichiellaceae</taxon>
        <taxon>Exophiala</taxon>
    </lineage>
</organism>
<evidence type="ECO:0000256" key="5">
    <source>
        <dbReference type="ARBA" id="ARBA00066831"/>
    </source>
</evidence>
<reference evidence="8 9" key="1">
    <citation type="submission" date="2015-01" db="EMBL/GenBank/DDBJ databases">
        <title>The Genome Sequence of Exophiala xenobiotica CBS118157.</title>
        <authorList>
            <consortium name="The Broad Institute Genomics Platform"/>
            <person name="Cuomo C."/>
            <person name="de Hoog S."/>
            <person name="Gorbushina A."/>
            <person name="Stielow B."/>
            <person name="Teixiera M."/>
            <person name="Abouelleil A."/>
            <person name="Chapman S.B."/>
            <person name="Priest M."/>
            <person name="Young S.K."/>
            <person name="Wortman J."/>
            <person name="Nusbaum C."/>
            <person name="Birren B."/>
        </authorList>
    </citation>
    <scope>NUCLEOTIDE SEQUENCE [LARGE SCALE GENOMIC DNA]</scope>
    <source>
        <strain evidence="8 9">CBS 118157</strain>
    </source>
</reference>
<dbReference type="GeneID" id="25322968"/>
<dbReference type="PROSITE" id="PS00061">
    <property type="entry name" value="ADH_SHORT"/>
    <property type="match status" value="1"/>
</dbReference>
<evidence type="ECO:0000256" key="2">
    <source>
        <dbReference type="ARBA" id="ARBA00022857"/>
    </source>
</evidence>
<dbReference type="GO" id="GO:0005975">
    <property type="term" value="P:carbohydrate metabolic process"/>
    <property type="evidence" value="ECO:0007669"/>
    <property type="project" value="UniProtKB-ARBA"/>
</dbReference>
<dbReference type="InterPro" id="IPR002347">
    <property type="entry name" value="SDR_fam"/>
</dbReference>
<dbReference type="InterPro" id="IPR036291">
    <property type="entry name" value="NAD(P)-bd_dom_sf"/>
</dbReference>
<protein>
    <recommendedName>
        <fullName evidence="6">D-arabinitol 2-dehydrogenase [ribulose-forming]</fullName>
        <ecNumber evidence="5">1.1.1.250</ecNumber>
    </recommendedName>
</protein>
<dbReference type="Gene3D" id="3.40.50.720">
    <property type="entry name" value="NAD(P)-binding Rossmann-like Domain"/>
    <property type="match status" value="1"/>
</dbReference>
<dbReference type="PANTHER" id="PTHR43008">
    <property type="entry name" value="BENZIL REDUCTASE"/>
    <property type="match status" value="1"/>
</dbReference>
<accession>A0A0D2EYR2</accession>
<keyword evidence="3" id="KW-0560">Oxidoreductase</keyword>
<evidence type="ECO:0000256" key="7">
    <source>
        <dbReference type="SAM" id="MobiDB-lite"/>
    </source>
</evidence>
<proteinExistence type="inferred from homology"/>
<dbReference type="GO" id="GO:0050664">
    <property type="term" value="F:oxidoreductase activity, acting on NAD(P)H, oxygen as acceptor"/>
    <property type="evidence" value="ECO:0007669"/>
    <property type="project" value="TreeGrafter"/>
</dbReference>
<evidence type="ECO:0000256" key="1">
    <source>
        <dbReference type="ARBA" id="ARBA00006484"/>
    </source>
</evidence>
<dbReference type="AlphaFoldDB" id="A0A0D2EYR2"/>